<dbReference type="EMBL" id="KZ824951">
    <property type="protein sequence ID" value="RAH71064.1"/>
    <property type="molecule type" value="Genomic_DNA"/>
</dbReference>
<proteinExistence type="predicted"/>
<sequence>MTALSLFQKLDCLPALAALIGTILWALVTSPWRTHHYPSTLLLHVGYAAMRKATSRFSVAQLHLADGERLRYLLPTTDTIYKRFMRRHHLPSKTVDLGEGALGHWLGDYKHAERVLIWYHGMCTSSHQVKPGPHGILGGGFALPANDGYFHFFTQLLADTQARPKPKSLAIFTLTYTLAPQATYPTQIRQALSALRYILQETNRSPSQILLGGDSAGGNLVGAVLAHMTHPHPDLPPLSLSGGPDHKIRGAIMIAPWTSLDQTILPKDIVASIELDESKIDSRGDIITPAVGGPWAKAYMGTGKHDYYTDLSTAPTDWLASFPVEKVLVCAGEREIILPFIDAFARNLQEGLGPDKVELCVGEGEGHVAPIYNLALGEWGETVQGKRVKGWLAEVL</sequence>
<protein>
    <submittedName>
        <fullName evidence="1">Lipase/thioesterase family protein</fullName>
    </submittedName>
</protein>
<accession>A0ACD1HBV8</accession>
<evidence type="ECO:0000313" key="2">
    <source>
        <dbReference type="Proteomes" id="UP000249661"/>
    </source>
</evidence>
<dbReference type="Proteomes" id="UP000249661">
    <property type="component" value="Unassembled WGS sequence"/>
</dbReference>
<evidence type="ECO:0000313" key="1">
    <source>
        <dbReference type="EMBL" id="RAH71064.1"/>
    </source>
</evidence>
<gene>
    <name evidence="1" type="ORF">BO66DRAFT_400845</name>
</gene>
<reference evidence="1" key="1">
    <citation type="submission" date="2018-02" db="EMBL/GenBank/DDBJ databases">
        <title>The genomes of Aspergillus section Nigri reveals drivers in fungal speciation.</title>
        <authorList>
            <consortium name="DOE Joint Genome Institute"/>
            <person name="Vesth T.C."/>
            <person name="Nybo J."/>
            <person name="Theobald S."/>
            <person name="Brandl J."/>
            <person name="Frisvad J.C."/>
            <person name="Nielsen K.F."/>
            <person name="Lyhne E.K."/>
            <person name="Kogle M.E."/>
            <person name="Kuo A."/>
            <person name="Riley R."/>
            <person name="Clum A."/>
            <person name="Nolan M."/>
            <person name="Lipzen A."/>
            <person name="Salamov A."/>
            <person name="Henrissat B."/>
            <person name="Wiebenga A."/>
            <person name="De vries R.P."/>
            <person name="Grigoriev I.V."/>
            <person name="Mortensen U.H."/>
            <person name="Andersen M.R."/>
            <person name="Baker S.E."/>
        </authorList>
    </citation>
    <scope>NUCLEOTIDE SEQUENCE</scope>
    <source>
        <strain evidence="1">CBS 121060</strain>
    </source>
</reference>
<keyword evidence="2" id="KW-1185">Reference proteome</keyword>
<organism evidence="1 2">
    <name type="scientific">Aspergillus aculeatinus CBS 121060</name>
    <dbReference type="NCBI Taxonomy" id="1448322"/>
    <lineage>
        <taxon>Eukaryota</taxon>
        <taxon>Fungi</taxon>
        <taxon>Dikarya</taxon>
        <taxon>Ascomycota</taxon>
        <taxon>Pezizomycotina</taxon>
        <taxon>Eurotiomycetes</taxon>
        <taxon>Eurotiomycetidae</taxon>
        <taxon>Eurotiales</taxon>
        <taxon>Aspergillaceae</taxon>
        <taxon>Aspergillus</taxon>
        <taxon>Aspergillus subgen. Circumdati</taxon>
    </lineage>
</organism>
<name>A0ACD1HBV8_9EURO</name>